<dbReference type="Gene3D" id="3.40.50.1820">
    <property type="entry name" value="alpha/beta hydrolase"/>
    <property type="match status" value="1"/>
</dbReference>
<keyword evidence="1" id="KW-0472">Membrane</keyword>
<dbReference type="GO" id="GO:0019806">
    <property type="term" value="F:bromide peroxidase activity"/>
    <property type="evidence" value="ECO:0007669"/>
    <property type="project" value="UniProtKB-EC"/>
</dbReference>
<keyword evidence="3" id="KW-0575">Peroxidase</keyword>
<dbReference type="PANTHER" id="PTHR43433">
    <property type="entry name" value="HYDROLASE, ALPHA/BETA FOLD FAMILY PROTEIN"/>
    <property type="match status" value="1"/>
</dbReference>
<accession>A0A654M1Q5</accession>
<feature type="transmembrane region" description="Helical" evidence="1">
    <location>
        <begin position="7"/>
        <end position="27"/>
    </location>
</feature>
<dbReference type="PRINTS" id="PR00111">
    <property type="entry name" value="ABHYDROLASE"/>
</dbReference>
<keyword evidence="1" id="KW-0812">Transmembrane</keyword>
<evidence type="ECO:0000256" key="1">
    <source>
        <dbReference type="SAM" id="Phobius"/>
    </source>
</evidence>
<keyword evidence="4" id="KW-1185">Reference proteome</keyword>
<reference evidence="4" key="1">
    <citation type="submission" date="2015-10" db="EMBL/GenBank/DDBJ databases">
        <title>Niche specialization of a soil ammonia-oxidizing archaeon, Candidatus Nitrosocosmicus oleophilus.</title>
        <authorList>
            <person name="Jung M.-Y."/>
            <person name="Rhee S.-K."/>
        </authorList>
    </citation>
    <scope>NUCLEOTIDE SEQUENCE [LARGE SCALE GENOMIC DNA]</scope>
    <source>
        <strain evidence="4">MY3</strain>
    </source>
</reference>
<sequence>MKGEPSFFGQILVAIAIITMAGLTGFITGQKLQISNSISASGQVESISNNESTLPDSNSESVSIDKVNTKKVIVGDIEMAYKTFGRGEPIILISGSGNVMDVWPSHFLNELAKSHKVTIFDNRGVGNSTEGTKPFSVRQFANDTVGLMNALGIQKADVLGFSMGSFVAQQLVITYPEKINRLVLYGSSCGGHEGIPQNPKVISILTDFVNNRTKDASAFLEVTFPLQWIKENPNFLESIPKTSETILSSTVKKQFEINEHWLSTYWSGICDLLQKVTKPSLIITGIEDEAVPSGNSLILVDKIPGSWLVQIEGAGHGLMYQYPKTFTEIVETFLNVSETIR</sequence>
<dbReference type="Proteomes" id="UP000058925">
    <property type="component" value="Chromosome"/>
</dbReference>
<dbReference type="SUPFAM" id="SSF53474">
    <property type="entry name" value="alpha/beta-Hydrolases"/>
    <property type="match status" value="1"/>
</dbReference>
<dbReference type="PANTHER" id="PTHR43433:SF5">
    <property type="entry name" value="AB HYDROLASE-1 DOMAIN-CONTAINING PROTEIN"/>
    <property type="match status" value="1"/>
</dbReference>
<keyword evidence="1" id="KW-1133">Transmembrane helix</keyword>
<gene>
    <name evidence="3" type="primary">bpoC_4</name>
    <name evidence="3" type="ORF">NMY3_03496</name>
</gene>
<dbReference type="InterPro" id="IPR000073">
    <property type="entry name" value="AB_hydrolase_1"/>
</dbReference>
<dbReference type="AlphaFoldDB" id="A0A654M1Q5"/>
<dbReference type="RefSeq" id="WP_196816704.1">
    <property type="nucleotide sequence ID" value="NZ_CP012850.1"/>
</dbReference>
<dbReference type="EMBL" id="CP012850">
    <property type="protein sequence ID" value="ALI37678.1"/>
    <property type="molecule type" value="Genomic_DNA"/>
</dbReference>
<dbReference type="InterPro" id="IPR050471">
    <property type="entry name" value="AB_hydrolase"/>
</dbReference>
<name>A0A654M1Q5_9ARCH</name>
<protein>
    <submittedName>
        <fullName evidence="3">Non-heme bromoperoxidase BpoC</fullName>
        <ecNumber evidence="3">1.11.1.18</ecNumber>
    </submittedName>
</protein>
<feature type="domain" description="AB hydrolase-1" evidence="2">
    <location>
        <begin position="89"/>
        <end position="319"/>
    </location>
</feature>
<evidence type="ECO:0000313" key="3">
    <source>
        <dbReference type="EMBL" id="ALI37678.1"/>
    </source>
</evidence>
<dbReference type="GeneID" id="60423321"/>
<organism evidence="3 4">
    <name type="scientific">Candidatus Nitrosocosmicus oleophilus</name>
    <dbReference type="NCBI Taxonomy" id="1353260"/>
    <lineage>
        <taxon>Archaea</taxon>
        <taxon>Nitrososphaerota</taxon>
        <taxon>Nitrososphaeria</taxon>
        <taxon>Nitrososphaerales</taxon>
        <taxon>Nitrososphaeraceae</taxon>
        <taxon>Candidatus Nitrosocosmicus</taxon>
    </lineage>
</organism>
<dbReference type="KEGG" id="taa:NMY3_03496"/>
<evidence type="ECO:0000259" key="2">
    <source>
        <dbReference type="Pfam" id="PF00561"/>
    </source>
</evidence>
<keyword evidence="3" id="KW-0560">Oxidoreductase</keyword>
<dbReference type="InterPro" id="IPR029058">
    <property type="entry name" value="AB_hydrolase_fold"/>
</dbReference>
<proteinExistence type="predicted"/>
<evidence type="ECO:0000313" key="4">
    <source>
        <dbReference type="Proteomes" id="UP000058925"/>
    </source>
</evidence>
<dbReference type="Pfam" id="PF00561">
    <property type="entry name" value="Abhydrolase_1"/>
    <property type="match status" value="1"/>
</dbReference>
<dbReference type="EC" id="1.11.1.18" evidence="3"/>
<dbReference type="OrthoDB" id="10682at2157"/>